<evidence type="ECO:0000256" key="5">
    <source>
        <dbReference type="ARBA" id="ARBA00022989"/>
    </source>
</evidence>
<feature type="topological domain" description="Cytoplasmic" evidence="8">
    <location>
        <begin position="757"/>
        <end position="841"/>
    </location>
</feature>
<reference evidence="12" key="1">
    <citation type="journal article" date="2006" name="Proc. Natl. Acad. Sci. U.S.A.">
        <title>Genome analysis of the smallest free-living eukaryote Ostreococcus tauri unveils many unique features.</title>
        <authorList>
            <person name="Derelle E."/>
            <person name="Ferraz C."/>
            <person name="Rombauts S."/>
            <person name="Rouze P."/>
            <person name="Worden A.Z."/>
            <person name="Robbens S."/>
            <person name="Partensky F."/>
            <person name="Degroeve S."/>
            <person name="Echeynie S."/>
            <person name="Cooke R."/>
            <person name="Saeys Y."/>
            <person name="Wuyts J."/>
            <person name="Jabbari K."/>
            <person name="Bowler C."/>
            <person name="Panaud O."/>
            <person name="Piegu B."/>
            <person name="Ball S.G."/>
            <person name="Ral J.-P."/>
            <person name="Bouget F.-Y."/>
            <person name="Piganeau G."/>
            <person name="De Baets B."/>
            <person name="Picard A."/>
            <person name="Delseny M."/>
            <person name="Demaille J."/>
            <person name="Van de Peer Y."/>
            <person name="Moreau H."/>
        </authorList>
    </citation>
    <scope>NUCLEOTIDE SEQUENCE [LARGE SCALE GENOMIC DNA]</scope>
    <source>
        <strain evidence="12">OTTH 0595 / CCAP 157/2 / RCC745</strain>
    </source>
</reference>
<keyword evidence="4 8" id="KW-0256">Endoplasmic reticulum</keyword>
<accession>A0A090N335</accession>
<dbReference type="Gene3D" id="3.40.50.300">
    <property type="entry name" value="P-loop containing nucleotide triphosphate hydrolases"/>
    <property type="match status" value="1"/>
</dbReference>
<dbReference type="InParanoid" id="A0A090N335"/>
<dbReference type="EMBL" id="CAID01000004">
    <property type="protein sequence ID" value="CEF97428.1"/>
    <property type="molecule type" value="Genomic_DNA"/>
</dbReference>
<dbReference type="Pfam" id="PF20428">
    <property type="entry name" value="Sey1_3HB"/>
    <property type="match status" value="1"/>
</dbReference>
<keyword evidence="3 8" id="KW-0378">Hydrolase</keyword>
<evidence type="ECO:0000256" key="3">
    <source>
        <dbReference type="ARBA" id="ARBA00022801"/>
    </source>
</evidence>
<dbReference type="PANTHER" id="PTHR45923">
    <property type="entry name" value="PROTEIN SEY1"/>
    <property type="match status" value="1"/>
</dbReference>
<dbReference type="GeneID" id="9834126"/>
<dbReference type="GO" id="GO:0005789">
    <property type="term" value="C:endoplasmic reticulum membrane"/>
    <property type="evidence" value="ECO:0007669"/>
    <property type="project" value="UniProtKB-SubCell"/>
</dbReference>
<proteinExistence type="inferred from homology"/>
<evidence type="ECO:0000313" key="12">
    <source>
        <dbReference type="Proteomes" id="UP000009170"/>
    </source>
</evidence>
<evidence type="ECO:0000256" key="7">
    <source>
        <dbReference type="ARBA" id="ARBA00023136"/>
    </source>
</evidence>
<gene>
    <name evidence="11" type="ORF">OT_ostta04g00530</name>
</gene>
<comment type="caution">
    <text evidence="11">The sequence shown here is derived from an EMBL/GenBank/DDBJ whole genome shotgun (WGS) entry which is preliminary data.</text>
</comment>
<reference evidence="11 12" key="2">
    <citation type="journal article" date="2014" name="BMC Genomics">
        <title>An improved genome of the model marine alga Ostreococcus tauri unfolds by assessing Illumina de novo assemblies.</title>
        <authorList>
            <person name="Blanc-Mathieu R."/>
            <person name="Verhelst B."/>
            <person name="Derelle E."/>
            <person name="Rombauts S."/>
            <person name="Bouget F.Y."/>
            <person name="Carre I."/>
            <person name="Chateau A."/>
            <person name="Eyre-Walker A."/>
            <person name="Grimsley N."/>
            <person name="Moreau H."/>
            <person name="Piegu B."/>
            <person name="Rivals E."/>
            <person name="Schackwitz W."/>
            <person name="Van de Peer Y."/>
            <person name="Piganeau G."/>
        </authorList>
    </citation>
    <scope>NUCLEOTIDE SEQUENCE [LARGE SCALE GENOMIC DNA]</scope>
    <source>
        <strain evidence="12">OTTH 0595 / CCAP 157/2 / RCC745</strain>
    </source>
</reference>
<comment type="similarity">
    <text evidence="8">Belongs to the TRAFAC class dynamin-like GTPase superfamily. GB1/RHD3 GTPase family. RHD3 subfamily.</text>
</comment>
<dbReference type="InterPro" id="IPR030386">
    <property type="entry name" value="G_GB1_RHD3_dom"/>
</dbReference>
<keyword evidence="6 8" id="KW-0342">GTP-binding</keyword>
<feature type="topological domain" description="Lumenal" evidence="8">
    <location>
        <begin position="733"/>
        <end position="735"/>
    </location>
</feature>
<feature type="transmembrane region" description="Helical" evidence="9">
    <location>
        <begin position="707"/>
        <end position="724"/>
    </location>
</feature>
<keyword evidence="7 8" id="KW-0472">Membrane</keyword>
<dbReference type="Pfam" id="PF05879">
    <property type="entry name" value="RHD3_GTPase"/>
    <property type="match status" value="1"/>
</dbReference>
<evidence type="ECO:0000256" key="8">
    <source>
        <dbReference type="HAMAP-Rule" id="MF_03109"/>
    </source>
</evidence>
<keyword evidence="12" id="KW-1185">Reference proteome</keyword>
<dbReference type="GO" id="GO:0005525">
    <property type="term" value="F:GTP binding"/>
    <property type="evidence" value="ECO:0007669"/>
    <property type="project" value="UniProtKB-UniRule"/>
</dbReference>
<dbReference type="GO" id="GO:0016320">
    <property type="term" value="P:endoplasmic reticulum membrane fusion"/>
    <property type="evidence" value="ECO:0007669"/>
    <property type="project" value="TreeGrafter"/>
</dbReference>
<evidence type="ECO:0000256" key="1">
    <source>
        <dbReference type="ARBA" id="ARBA00022692"/>
    </source>
</evidence>
<feature type="transmembrane region" description="Helical" evidence="9">
    <location>
        <begin position="731"/>
        <end position="752"/>
    </location>
</feature>
<keyword evidence="2 8" id="KW-0547">Nucleotide-binding</keyword>
<dbReference type="GO" id="GO:0003924">
    <property type="term" value="F:GTPase activity"/>
    <property type="evidence" value="ECO:0007669"/>
    <property type="project" value="UniProtKB-UniRule"/>
</dbReference>
<dbReference type="RefSeq" id="XP_022838686.1">
    <property type="nucleotide sequence ID" value="XM_022984410.1"/>
</dbReference>
<dbReference type="HAMAP" id="MF_03109">
    <property type="entry name" value="Sey1"/>
    <property type="match status" value="1"/>
</dbReference>
<comment type="function">
    <text evidence="8">Probable GTP-binding protein that may be involved in cell development.</text>
</comment>
<sequence>MPTAATQIVTFDGEYDDAALDDVLRAENAGKTFASGYQIVAIMGPQSSGKSTLLNHAFGTTFREMDDALGRSQTTQGVWLARSETCETATLVMDLEGTDGRERGEEDTAFEKQTALFAMATADVLLVNMWCNDIGREQASGKPLLRTIFEVNLKVFSPEKKTMLLFVIRDRSKTPFERLVEGLRQDLESIWRGITKPDRYINSSINDLFELKFTSLPHYEHEHDLFVSEAKALRDRFDAPSSDVNSLRATAPAVPISGLGVSMREVWATVKANKDLDLPAHKIMVATVRCEEIADSALAKIVDSDDLSALLAAAKKGKIPQLVAKIQAMTDAAVKPYDEEAGYFVKDVREAKRVDLKVRIAKTLGEVVSAHLEHVRDEIVDSLANEVNATLGDASAAYALGKKRIEGRVGFAEFVKSTFAKVDLQWEEKLEEALPTDDLAWADFVVEETKVFQKLIDQVVDSLRKERMNLTIHACERAMERGVGGQTIGLLEEAPRDMWHRLRQMRTTATEKWDKETTDAVSEFEPIAQELQKFHENMRDRITEVVDAKARDAATAASMHMKQAFARVFSKDSKGLPRVWRPLDDVAGINKKAQREALRVLALLAVTRLDDGADKKSDDVAIKAIETALYGLIPSETSFAEAQEGEEATPSTTESVAASLPTEWEGESDANVVLSPAECRTLWLQFESDTLYAVSQAMAAKEAARRALTGGAPIWMIVLLMVLGMNEIKWLLTHPVTLFLLVAVGLYARAIYNQLDVASAMQLGLVPGLGILATKIIPIGLSILKKLADEGAASWAPESRERPVDAVTAGTVTGHAGAHQAAGAYADITADGVRRRRTAAD</sequence>
<evidence type="ECO:0000259" key="10">
    <source>
        <dbReference type="PROSITE" id="PS51715"/>
    </source>
</evidence>
<organism evidence="11 12">
    <name type="scientific">Ostreococcus tauri</name>
    <name type="common">Marine green alga</name>
    <dbReference type="NCBI Taxonomy" id="70448"/>
    <lineage>
        <taxon>Eukaryota</taxon>
        <taxon>Viridiplantae</taxon>
        <taxon>Chlorophyta</taxon>
        <taxon>Mamiellophyceae</taxon>
        <taxon>Mamiellales</taxon>
        <taxon>Bathycoccaceae</taxon>
        <taxon>Ostreococcus</taxon>
    </lineage>
</organism>
<dbReference type="CDD" id="cd01851">
    <property type="entry name" value="GBP"/>
    <property type="match status" value="1"/>
</dbReference>
<evidence type="ECO:0000256" key="6">
    <source>
        <dbReference type="ARBA" id="ARBA00023134"/>
    </source>
</evidence>
<feature type="topological domain" description="Cytoplasmic" evidence="8">
    <location>
        <begin position="1"/>
        <end position="711"/>
    </location>
</feature>
<dbReference type="FunCoup" id="A0A090N335">
    <property type="interactions" value="1268"/>
</dbReference>
<feature type="binding site" evidence="8">
    <location>
        <begin position="44"/>
        <end position="51"/>
    </location>
    <ligand>
        <name>GTP</name>
        <dbReference type="ChEBI" id="CHEBI:37565"/>
    </ligand>
</feature>
<evidence type="ECO:0000256" key="9">
    <source>
        <dbReference type="SAM" id="Phobius"/>
    </source>
</evidence>
<dbReference type="PANTHER" id="PTHR45923:SF2">
    <property type="entry name" value="PROTEIN SEY1"/>
    <property type="match status" value="1"/>
</dbReference>
<dbReference type="EC" id="3.6.5.-" evidence="8"/>
<keyword evidence="5 8" id="KW-1133">Transmembrane helix</keyword>
<dbReference type="InterPro" id="IPR027417">
    <property type="entry name" value="P-loop_NTPase"/>
</dbReference>
<keyword evidence="1 8" id="KW-0812">Transmembrane</keyword>
<dbReference type="STRING" id="70448.A0A090N335"/>
<name>A0A090N335_OSTTA</name>
<evidence type="ECO:0000313" key="11">
    <source>
        <dbReference type="EMBL" id="CEF97428.1"/>
    </source>
</evidence>
<dbReference type="AlphaFoldDB" id="A0A090N335"/>
<protein>
    <recommendedName>
        <fullName evidence="8">Protein ROOT HAIR DEFECTIVE 3 homolog</fullName>
        <ecNumber evidence="8">3.6.5.-</ecNumber>
    </recommendedName>
    <alternativeName>
        <fullName evidence="8">Protein SEY1 homolog</fullName>
    </alternativeName>
</protein>
<dbReference type="OrthoDB" id="1597724at2759"/>
<dbReference type="InterPro" id="IPR046758">
    <property type="entry name" value="Sey1/RHD3-like_3HB"/>
</dbReference>
<feature type="domain" description="GB1/RHD3-type G" evidence="10">
    <location>
        <begin position="34"/>
        <end position="252"/>
    </location>
</feature>
<feature type="transmembrane region" description="Helical" evidence="9">
    <location>
        <begin position="764"/>
        <end position="784"/>
    </location>
</feature>
<dbReference type="PROSITE" id="PS51715">
    <property type="entry name" value="G_GB1_RHD3"/>
    <property type="match status" value="1"/>
</dbReference>
<evidence type="ECO:0000256" key="4">
    <source>
        <dbReference type="ARBA" id="ARBA00022824"/>
    </source>
</evidence>
<dbReference type="Proteomes" id="UP000009170">
    <property type="component" value="Unassembled WGS sequence"/>
</dbReference>
<dbReference type="KEGG" id="ota:OT_ostta04g00530"/>
<evidence type="ECO:0000256" key="2">
    <source>
        <dbReference type="ARBA" id="ARBA00022741"/>
    </source>
</evidence>
<dbReference type="SUPFAM" id="SSF52540">
    <property type="entry name" value="P-loop containing nucleoside triphosphate hydrolases"/>
    <property type="match status" value="1"/>
</dbReference>
<dbReference type="InterPro" id="IPR008803">
    <property type="entry name" value="RHD3/Sey1"/>
</dbReference>
<comment type="subcellular location">
    <subcellularLocation>
        <location evidence="8">Endoplasmic reticulum membrane</location>
        <topology evidence="8">Multi-pass membrane protein</topology>
    </subcellularLocation>
</comment>